<evidence type="ECO:0000313" key="2">
    <source>
        <dbReference type="Proteomes" id="UP000308828"/>
    </source>
</evidence>
<reference evidence="1 2" key="1">
    <citation type="submission" date="2019-04" db="EMBL/GenBank/DDBJ databases">
        <title>Genome sequence of strain shin9-1.</title>
        <authorList>
            <person name="Gao J."/>
            <person name="Sun J."/>
        </authorList>
    </citation>
    <scope>NUCLEOTIDE SEQUENCE [LARGE SCALE GENOMIC DNA]</scope>
    <source>
        <strain evidence="2">shin9-1</strain>
    </source>
</reference>
<sequence length="110" mass="12148">MQIVLPLAGLALLMAILGLYHWRLQHFERSVATIDAVWDTEVNRRGTTIITMDQLSFSRTAPSGELITCSHQFEIGTPLDGFKVGDQITIVPATGTCQRADIIGRITPLR</sequence>
<protein>
    <submittedName>
        <fullName evidence="1">Uncharacterized protein</fullName>
    </submittedName>
</protein>
<accession>A0A4S8P881</accession>
<comment type="caution">
    <text evidence="1">The sequence shown here is derived from an EMBL/GenBank/DDBJ whole genome shotgun (WGS) entry which is preliminary data.</text>
</comment>
<dbReference type="Proteomes" id="UP000308828">
    <property type="component" value="Unassembled WGS sequence"/>
</dbReference>
<gene>
    <name evidence="1" type="ORF">FAA97_04495</name>
</gene>
<dbReference type="OrthoDB" id="8390240at2"/>
<name>A0A4S8P881_9HYPH</name>
<evidence type="ECO:0000313" key="1">
    <source>
        <dbReference type="EMBL" id="THV25881.1"/>
    </source>
</evidence>
<dbReference type="EMBL" id="STGV01000001">
    <property type="protein sequence ID" value="THV25881.1"/>
    <property type="molecule type" value="Genomic_DNA"/>
</dbReference>
<organism evidence="1 2">
    <name type="scientific">Peteryoungia ipomoeae</name>
    <dbReference type="NCBI Taxonomy" id="1210932"/>
    <lineage>
        <taxon>Bacteria</taxon>
        <taxon>Pseudomonadati</taxon>
        <taxon>Pseudomonadota</taxon>
        <taxon>Alphaproteobacteria</taxon>
        <taxon>Hyphomicrobiales</taxon>
        <taxon>Rhizobiaceae</taxon>
        <taxon>Peteryoungia</taxon>
    </lineage>
</organism>
<dbReference type="AlphaFoldDB" id="A0A4S8P881"/>
<proteinExistence type="predicted"/>
<keyword evidence="2" id="KW-1185">Reference proteome</keyword>